<evidence type="ECO:0000313" key="2">
    <source>
        <dbReference type="EMBL" id="CAF1367645.1"/>
    </source>
</evidence>
<feature type="domain" description="CSD" evidence="1">
    <location>
        <begin position="34"/>
        <end position="101"/>
    </location>
</feature>
<evidence type="ECO:0000313" key="3">
    <source>
        <dbReference type="Proteomes" id="UP000663882"/>
    </source>
</evidence>
<protein>
    <recommendedName>
        <fullName evidence="1">CSD domain-containing protein</fullName>
    </recommendedName>
</protein>
<reference evidence="2" key="1">
    <citation type="submission" date="2021-02" db="EMBL/GenBank/DDBJ databases">
        <authorList>
            <person name="Nowell W R."/>
        </authorList>
    </citation>
    <scope>NUCLEOTIDE SEQUENCE</scope>
</reference>
<dbReference type="EMBL" id="CAJNOO010004082">
    <property type="protein sequence ID" value="CAF1367645.1"/>
    <property type="molecule type" value="Genomic_DNA"/>
</dbReference>
<proteinExistence type="predicted"/>
<comment type="caution">
    <text evidence="2">The sequence shown here is derived from an EMBL/GenBank/DDBJ whole genome shotgun (WGS) entry which is preliminary data.</text>
</comment>
<dbReference type="GO" id="GO:0003676">
    <property type="term" value="F:nucleic acid binding"/>
    <property type="evidence" value="ECO:0007669"/>
    <property type="project" value="InterPro"/>
</dbReference>
<name>A0A815IMW7_9BILA</name>
<organism evidence="2 3">
    <name type="scientific">Rotaria sordida</name>
    <dbReference type="NCBI Taxonomy" id="392033"/>
    <lineage>
        <taxon>Eukaryota</taxon>
        <taxon>Metazoa</taxon>
        <taxon>Spiralia</taxon>
        <taxon>Gnathifera</taxon>
        <taxon>Rotifera</taxon>
        <taxon>Eurotatoria</taxon>
        <taxon>Bdelloidea</taxon>
        <taxon>Philodinida</taxon>
        <taxon>Philodinidae</taxon>
        <taxon>Rotaria</taxon>
    </lineage>
</organism>
<gene>
    <name evidence="2" type="ORF">RFH988_LOCUS33164</name>
</gene>
<dbReference type="AlphaFoldDB" id="A0A815IMW7"/>
<dbReference type="Proteomes" id="UP000663882">
    <property type="component" value="Unassembled WGS sequence"/>
</dbReference>
<dbReference type="Gene3D" id="2.40.50.140">
    <property type="entry name" value="Nucleic acid-binding proteins"/>
    <property type="match status" value="1"/>
</dbReference>
<dbReference type="Pfam" id="PF00313">
    <property type="entry name" value="CSD"/>
    <property type="match status" value="1"/>
</dbReference>
<evidence type="ECO:0000259" key="1">
    <source>
        <dbReference type="Pfam" id="PF00313"/>
    </source>
</evidence>
<dbReference type="InterPro" id="IPR012340">
    <property type="entry name" value="NA-bd_OB-fold"/>
</dbReference>
<dbReference type="InterPro" id="IPR002059">
    <property type="entry name" value="CSP_DNA-bd"/>
</dbReference>
<accession>A0A815IMW7</accession>
<dbReference type="OrthoDB" id="10060394at2759"/>
<dbReference type="SUPFAM" id="SSF50249">
    <property type="entry name" value="Nucleic acid-binding proteins"/>
    <property type="match status" value="1"/>
</dbReference>
<sequence length="293" mass="33603">MAQLINDETTSAVPSASAISTNSTDSTEISKIYKGTIVKYIHGRNYGFIRISNIEKTEKKEIFFHKSHIIKSNFKPEVKQGDKCQFAIDEGIKGSIANNIIISYRPIPKIEKRINSTNIIQENEFKATLFTKTMLEYFRFATSTNTIIEKSANVVIPDLSDMEESMSLKQIDIEEINCCFEEIIHSQKELTCSSCKQNLIPITGKEHLLKCQNCSRFVLSKSNNIQTSVVIQIDNQKTTFFTKTDILQKFFHQENPQTPMTSENLSEYYLVNGPWLLTLSHFRHELININKKQ</sequence>